<accession>A0A1A0HHN0</accession>
<name>A0A1A0HHN0_9ASCO</name>
<dbReference type="Proteomes" id="UP000092555">
    <property type="component" value="Unassembled WGS sequence"/>
</dbReference>
<dbReference type="Gene3D" id="1.10.30.10">
    <property type="entry name" value="High mobility group box domain"/>
    <property type="match status" value="1"/>
</dbReference>
<evidence type="ECO:0000256" key="1">
    <source>
        <dbReference type="SAM" id="Coils"/>
    </source>
</evidence>
<dbReference type="CDD" id="cd00084">
    <property type="entry name" value="HMG-box_SF"/>
    <property type="match status" value="1"/>
</dbReference>
<dbReference type="STRING" id="869754.A0A1A0HHN0"/>
<dbReference type="EMBL" id="LXTC01000001">
    <property type="protein sequence ID" value="OBA23669.1"/>
    <property type="molecule type" value="Genomic_DNA"/>
</dbReference>
<organism evidence="2 3">
    <name type="scientific">Metschnikowia bicuspidata var. bicuspidata NRRL YB-4993</name>
    <dbReference type="NCBI Taxonomy" id="869754"/>
    <lineage>
        <taxon>Eukaryota</taxon>
        <taxon>Fungi</taxon>
        <taxon>Dikarya</taxon>
        <taxon>Ascomycota</taxon>
        <taxon>Saccharomycotina</taxon>
        <taxon>Pichiomycetes</taxon>
        <taxon>Metschnikowiaceae</taxon>
        <taxon>Metschnikowia</taxon>
    </lineage>
</organism>
<evidence type="ECO:0008006" key="4">
    <source>
        <dbReference type="Google" id="ProtNLM"/>
    </source>
</evidence>
<dbReference type="AlphaFoldDB" id="A0A1A0HHN0"/>
<protein>
    <recommendedName>
        <fullName evidence="4">HMG box domain-containing protein</fullName>
    </recommendedName>
</protein>
<feature type="coiled-coil region" evidence="1">
    <location>
        <begin position="42"/>
        <end position="87"/>
    </location>
</feature>
<dbReference type="RefSeq" id="XP_018714150.1">
    <property type="nucleotide sequence ID" value="XM_018859488.1"/>
</dbReference>
<comment type="caution">
    <text evidence="2">The sequence shown here is derived from an EMBL/GenBank/DDBJ whole genome shotgun (WGS) entry which is preliminary data.</text>
</comment>
<gene>
    <name evidence="2" type="ORF">METBIDRAFT_9916</name>
</gene>
<keyword evidence="1" id="KW-0175">Coiled coil</keyword>
<dbReference type="InterPro" id="IPR036910">
    <property type="entry name" value="HMG_box_dom_sf"/>
</dbReference>
<proteinExistence type="predicted"/>
<sequence length="219" mass="24819">MFQIARSNTAKFAVFQARCFTGAQLLSSQAAVASRKPVSPELKDLRAQLKLEKLVLNEMKIELRKILDNEKKKKKIALEKKREARALRPYKHITPLNLFVKENIKSIGALAETSQAWVKLSDAEKESYVEKAKKFNEDQLKIYTPKPVGPVPAYAKFLKSVWTAGADFGEASKAASLEWKKLTPEEKMTFSPSDKERAAYKLAYAAWKEERLRLANSKA</sequence>
<reference evidence="2 3" key="1">
    <citation type="submission" date="2016-05" db="EMBL/GenBank/DDBJ databases">
        <title>Comparative genomics of biotechnologically important yeasts.</title>
        <authorList>
            <consortium name="DOE Joint Genome Institute"/>
            <person name="Riley R."/>
            <person name="Haridas S."/>
            <person name="Wolfe K.H."/>
            <person name="Lopes M.R."/>
            <person name="Hittinger C.T."/>
            <person name="Goker M."/>
            <person name="Salamov A."/>
            <person name="Wisecaver J."/>
            <person name="Long T.M."/>
            <person name="Aerts A.L."/>
            <person name="Barry K."/>
            <person name="Choi C."/>
            <person name="Clum A."/>
            <person name="Coughlan A.Y."/>
            <person name="Deshpande S."/>
            <person name="Douglass A.P."/>
            <person name="Hanson S.J."/>
            <person name="Klenk H.-P."/>
            <person name="LaButti K."/>
            <person name="Lapidus A."/>
            <person name="Lindquist E."/>
            <person name="Lipzen A."/>
            <person name="Meier-kolthoff J.P."/>
            <person name="Ohm R.A."/>
            <person name="Otillar R.P."/>
            <person name="Pangilinan J."/>
            <person name="Peng Y."/>
            <person name="Rokas A."/>
            <person name="Rosa C.A."/>
            <person name="Scheuner C."/>
            <person name="Sibirny A.A."/>
            <person name="Slot J.C."/>
            <person name="Stielow J.B."/>
            <person name="Sun H."/>
            <person name="Kurtzman C.P."/>
            <person name="Blackwell M."/>
            <person name="Grigoriev I.V."/>
            <person name="Jeffries T.W."/>
        </authorList>
    </citation>
    <scope>NUCLEOTIDE SEQUENCE [LARGE SCALE GENOMIC DNA]</scope>
    <source>
        <strain evidence="2 3">NRRL YB-4993</strain>
    </source>
</reference>
<dbReference type="SUPFAM" id="SSF47095">
    <property type="entry name" value="HMG-box"/>
    <property type="match status" value="1"/>
</dbReference>
<dbReference type="GeneID" id="30032463"/>
<dbReference type="OrthoDB" id="4092398at2759"/>
<evidence type="ECO:0000313" key="2">
    <source>
        <dbReference type="EMBL" id="OBA23669.1"/>
    </source>
</evidence>
<evidence type="ECO:0000313" key="3">
    <source>
        <dbReference type="Proteomes" id="UP000092555"/>
    </source>
</evidence>
<keyword evidence="3" id="KW-1185">Reference proteome</keyword>